<dbReference type="CDD" id="cd01647">
    <property type="entry name" value="RT_LTR"/>
    <property type="match status" value="1"/>
</dbReference>
<dbReference type="InterPro" id="IPR043128">
    <property type="entry name" value="Rev_trsase/Diguanyl_cyclase"/>
</dbReference>
<reference evidence="2" key="1">
    <citation type="submission" date="2020-08" db="EMBL/GenBank/DDBJ databases">
        <title>Multicomponent nature underlies the extraordinary mechanical properties of spider dragline silk.</title>
        <authorList>
            <person name="Kono N."/>
            <person name="Nakamura H."/>
            <person name="Mori M."/>
            <person name="Yoshida Y."/>
            <person name="Ohtoshi R."/>
            <person name="Malay A.D."/>
            <person name="Moran D.A.P."/>
            <person name="Tomita M."/>
            <person name="Numata K."/>
            <person name="Arakawa K."/>
        </authorList>
    </citation>
    <scope>NUCLEOTIDE SEQUENCE</scope>
</reference>
<dbReference type="InterPro" id="IPR053134">
    <property type="entry name" value="RNA-dir_DNA_polymerase"/>
</dbReference>
<dbReference type="Gene3D" id="3.10.10.10">
    <property type="entry name" value="HIV Type 1 Reverse Transcriptase, subunit A, domain 1"/>
    <property type="match status" value="1"/>
</dbReference>
<name>A0A8X6VEA2_TRICX</name>
<dbReference type="AlphaFoldDB" id="A0A8X6VEA2"/>
<dbReference type="SUPFAM" id="SSF56672">
    <property type="entry name" value="DNA/RNA polymerases"/>
    <property type="match status" value="1"/>
</dbReference>
<protein>
    <recommendedName>
        <fullName evidence="1">Reverse transcriptase domain-containing protein</fullName>
    </recommendedName>
</protein>
<sequence>MAAPYTVPVALGPKSNGTVRLCIDYRKINAITISDKYSLPLMDVLLHDEKSSEFMFTFDLKSGYHQVQVNPADQDKSAFACPFATFRCKRIPFELHSATANFQRLMD</sequence>
<comment type="caution">
    <text evidence="2">The sequence shown here is derived from an EMBL/GenBank/DDBJ whole genome shotgun (WGS) entry which is preliminary data.</text>
</comment>
<dbReference type="InterPro" id="IPR000477">
    <property type="entry name" value="RT_dom"/>
</dbReference>
<keyword evidence="3" id="KW-1185">Reference proteome</keyword>
<feature type="domain" description="Reverse transcriptase" evidence="1">
    <location>
        <begin position="13"/>
        <end position="107"/>
    </location>
</feature>
<evidence type="ECO:0000313" key="2">
    <source>
        <dbReference type="EMBL" id="GFY09454.1"/>
    </source>
</evidence>
<organism evidence="2 3">
    <name type="scientific">Trichonephila clavipes</name>
    <name type="common">Golden silk orbweaver</name>
    <name type="synonym">Nephila clavipes</name>
    <dbReference type="NCBI Taxonomy" id="2585209"/>
    <lineage>
        <taxon>Eukaryota</taxon>
        <taxon>Metazoa</taxon>
        <taxon>Ecdysozoa</taxon>
        <taxon>Arthropoda</taxon>
        <taxon>Chelicerata</taxon>
        <taxon>Arachnida</taxon>
        <taxon>Araneae</taxon>
        <taxon>Araneomorphae</taxon>
        <taxon>Entelegynae</taxon>
        <taxon>Araneoidea</taxon>
        <taxon>Nephilidae</taxon>
        <taxon>Trichonephila</taxon>
    </lineage>
</organism>
<dbReference type="PANTHER" id="PTHR24559">
    <property type="entry name" value="TRANSPOSON TY3-I GAG-POL POLYPROTEIN"/>
    <property type="match status" value="1"/>
</dbReference>
<dbReference type="InterPro" id="IPR043502">
    <property type="entry name" value="DNA/RNA_pol_sf"/>
</dbReference>
<gene>
    <name evidence="2" type="primary">TY3B-I</name>
    <name evidence="2" type="ORF">TNCV_4321331</name>
</gene>
<dbReference type="Gene3D" id="3.30.70.270">
    <property type="match status" value="1"/>
</dbReference>
<accession>A0A8X6VEA2</accession>
<evidence type="ECO:0000259" key="1">
    <source>
        <dbReference type="Pfam" id="PF00078"/>
    </source>
</evidence>
<dbReference type="Proteomes" id="UP000887159">
    <property type="component" value="Unassembled WGS sequence"/>
</dbReference>
<evidence type="ECO:0000313" key="3">
    <source>
        <dbReference type="Proteomes" id="UP000887159"/>
    </source>
</evidence>
<proteinExistence type="predicted"/>
<dbReference type="EMBL" id="BMAU01021290">
    <property type="protein sequence ID" value="GFY09454.1"/>
    <property type="molecule type" value="Genomic_DNA"/>
</dbReference>
<dbReference type="Pfam" id="PF00078">
    <property type="entry name" value="RVT_1"/>
    <property type="match status" value="1"/>
</dbReference>
<dbReference type="GO" id="GO:0071897">
    <property type="term" value="P:DNA biosynthetic process"/>
    <property type="evidence" value="ECO:0007669"/>
    <property type="project" value="UniProtKB-ARBA"/>
</dbReference>
<dbReference type="PANTHER" id="PTHR24559:SF444">
    <property type="entry name" value="REVERSE TRANSCRIPTASE DOMAIN-CONTAINING PROTEIN"/>
    <property type="match status" value="1"/>
</dbReference>